<evidence type="ECO:0000313" key="3">
    <source>
        <dbReference type="Proteomes" id="UP000265366"/>
    </source>
</evidence>
<reference evidence="2 3" key="1">
    <citation type="submission" date="2018-08" db="EMBL/GenBank/DDBJ databases">
        <title>Erythrobacter zhengii sp.nov., a bacterium isolated from deep-sea sediment.</title>
        <authorList>
            <person name="Fang C."/>
            <person name="Wu Y.-H."/>
            <person name="Sun C."/>
            <person name="Wang H."/>
            <person name="Cheng H."/>
            <person name="Meng F.-X."/>
            <person name="Wang C.-S."/>
            <person name="Xu X.-W."/>
        </authorList>
    </citation>
    <scope>NUCLEOTIDE SEQUENCE [LARGE SCALE GENOMIC DNA]</scope>
    <source>
        <strain evidence="2 3">CCTCC AB 2015396</strain>
    </source>
</reference>
<gene>
    <name evidence="2" type="ORF">D2V17_10715</name>
</gene>
<proteinExistence type="predicted"/>
<evidence type="ECO:0000313" key="2">
    <source>
        <dbReference type="EMBL" id="RIV85332.1"/>
    </source>
</evidence>
<dbReference type="AlphaFoldDB" id="A0A3A1P3A5"/>
<dbReference type="EMBL" id="QXFM01000099">
    <property type="protein sequence ID" value="RIV85332.1"/>
    <property type="molecule type" value="Genomic_DNA"/>
</dbReference>
<feature type="region of interest" description="Disordered" evidence="1">
    <location>
        <begin position="1"/>
        <end position="28"/>
    </location>
</feature>
<accession>A0A3A1P3A5</accession>
<protein>
    <submittedName>
        <fullName evidence="2">Tail tape measure protein</fullName>
    </submittedName>
</protein>
<comment type="caution">
    <text evidence="2">The sequence shown here is derived from an EMBL/GenBank/DDBJ whole genome shotgun (WGS) entry which is preliminary data.</text>
</comment>
<evidence type="ECO:0000256" key="1">
    <source>
        <dbReference type="SAM" id="MobiDB-lite"/>
    </source>
</evidence>
<feature type="non-terminal residue" evidence="2">
    <location>
        <position position="1"/>
    </location>
</feature>
<name>A0A3A1P3A5_9SPHN</name>
<dbReference type="Proteomes" id="UP000265366">
    <property type="component" value="Unassembled WGS sequence"/>
</dbReference>
<keyword evidence="3" id="KW-1185">Reference proteome</keyword>
<sequence>PRGTDSPAMLRRSSRQVGSAVARALRGA</sequence>
<organism evidence="2 3">
    <name type="scientific">Aurantiacibacter xanthus</name>
    <dbReference type="NCBI Taxonomy" id="1784712"/>
    <lineage>
        <taxon>Bacteria</taxon>
        <taxon>Pseudomonadati</taxon>
        <taxon>Pseudomonadota</taxon>
        <taxon>Alphaproteobacteria</taxon>
        <taxon>Sphingomonadales</taxon>
        <taxon>Erythrobacteraceae</taxon>
        <taxon>Aurantiacibacter</taxon>
    </lineage>
</organism>